<name>A0AAP0IVD0_9MAGN</name>
<evidence type="ECO:0000256" key="2">
    <source>
        <dbReference type="ARBA" id="ARBA00022741"/>
    </source>
</evidence>
<sequence length="389" mass="43444">MMALLNCLKFKMGSSGRRRSKRVDDHATADADDDYCSTTYNDPSTTLKVKVADDDEVMIIKRYSWAEIHRIADNFSSVIGEGGFSTVYLGQYHQYPLAVKIHRNTSSSQRLSRLFKQELQIMLQMRHPNIVKLLGYCSDDEREEGALVLEYVPNGSLHDKLHHDDDDDDENYSKNYNSSSIGIGVALPWNKRMQIAFQLAEAIDYLHSSCPLQIVHGDIKSSNVLLDNNLNCRLCDFGSAKMGFSSSVNHHHHHHDVDRSSLSSSMLPLAGSPGYIDPHYLRTGIASKKNDVYSFGVILLELITGMEAFNQKLLTSILTPAILKNDNLMSQMTDPRLAASGGFPPHHQLLSMTSLAAHCILPQPTLRPSMADIVGIIMTTIDDTTIDRH</sequence>
<evidence type="ECO:0000256" key="3">
    <source>
        <dbReference type="ARBA" id="ARBA00022777"/>
    </source>
</evidence>
<keyword evidence="6" id="KW-0723">Serine/threonine-protein kinase</keyword>
<evidence type="ECO:0000259" key="7">
    <source>
        <dbReference type="PROSITE" id="PS50011"/>
    </source>
</evidence>
<keyword evidence="3" id="KW-0418">Kinase</keyword>
<feature type="domain" description="Protein kinase" evidence="7">
    <location>
        <begin position="73"/>
        <end position="389"/>
    </location>
</feature>
<dbReference type="PROSITE" id="PS50011">
    <property type="entry name" value="PROTEIN_KINASE_DOM"/>
    <property type="match status" value="1"/>
</dbReference>
<proteinExistence type="inferred from homology"/>
<dbReference type="PANTHER" id="PTHR27001">
    <property type="entry name" value="OS01G0253100 PROTEIN"/>
    <property type="match status" value="1"/>
</dbReference>
<dbReference type="Pfam" id="PF00069">
    <property type="entry name" value="Pkinase"/>
    <property type="match status" value="1"/>
</dbReference>
<feature type="binding site" evidence="5">
    <location>
        <position position="100"/>
    </location>
    <ligand>
        <name>ATP</name>
        <dbReference type="ChEBI" id="CHEBI:30616"/>
    </ligand>
</feature>
<dbReference type="Gene3D" id="3.30.200.20">
    <property type="entry name" value="Phosphorylase Kinase, domain 1"/>
    <property type="match status" value="1"/>
</dbReference>
<protein>
    <recommendedName>
        <fullName evidence="7">Protein kinase domain-containing protein</fullName>
    </recommendedName>
</protein>
<keyword evidence="9" id="KW-1185">Reference proteome</keyword>
<dbReference type="Proteomes" id="UP001420932">
    <property type="component" value="Unassembled WGS sequence"/>
</dbReference>
<dbReference type="PANTHER" id="PTHR27001:SF585">
    <property type="entry name" value="OS02G0648100 PROTEIN"/>
    <property type="match status" value="1"/>
</dbReference>
<dbReference type="PROSITE" id="PS00108">
    <property type="entry name" value="PROTEIN_KINASE_ST"/>
    <property type="match status" value="1"/>
</dbReference>
<dbReference type="EMBL" id="JBBNAF010000008">
    <property type="protein sequence ID" value="KAK9122459.1"/>
    <property type="molecule type" value="Genomic_DNA"/>
</dbReference>
<keyword evidence="4 5" id="KW-0067">ATP-binding</keyword>
<evidence type="ECO:0000256" key="4">
    <source>
        <dbReference type="ARBA" id="ARBA00022840"/>
    </source>
</evidence>
<dbReference type="InterPro" id="IPR017441">
    <property type="entry name" value="Protein_kinase_ATP_BS"/>
</dbReference>
<dbReference type="InterPro" id="IPR011009">
    <property type="entry name" value="Kinase-like_dom_sf"/>
</dbReference>
<gene>
    <name evidence="8" type="ORF">Syun_020076</name>
</gene>
<dbReference type="GO" id="GO:0004674">
    <property type="term" value="F:protein serine/threonine kinase activity"/>
    <property type="evidence" value="ECO:0007669"/>
    <property type="project" value="UniProtKB-KW"/>
</dbReference>
<dbReference type="Gene3D" id="1.10.510.10">
    <property type="entry name" value="Transferase(Phosphotransferase) domain 1"/>
    <property type="match status" value="1"/>
</dbReference>
<dbReference type="GO" id="GO:0005886">
    <property type="term" value="C:plasma membrane"/>
    <property type="evidence" value="ECO:0007669"/>
    <property type="project" value="TreeGrafter"/>
</dbReference>
<dbReference type="SUPFAM" id="SSF56112">
    <property type="entry name" value="Protein kinase-like (PK-like)"/>
    <property type="match status" value="1"/>
</dbReference>
<evidence type="ECO:0000313" key="9">
    <source>
        <dbReference type="Proteomes" id="UP001420932"/>
    </source>
</evidence>
<accession>A0AAP0IVD0</accession>
<evidence type="ECO:0000313" key="8">
    <source>
        <dbReference type="EMBL" id="KAK9122459.1"/>
    </source>
</evidence>
<dbReference type="GO" id="GO:0005524">
    <property type="term" value="F:ATP binding"/>
    <property type="evidence" value="ECO:0007669"/>
    <property type="project" value="UniProtKB-UniRule"/>
</dbReference>
<evidence type="ECO:0000256" key="6">
    <source>
        <dbReference type="RuleBase" id="RU000304"/>
    </source>
</evidence>
<dbReference type="AlphaFoldDB" id="A0AAP0IVD0"/>
<organism evidence="8 9">
    <name type="scientific">Stephania yunnanensis</name>
    <dbReference type="NCBI Taxonomy" id="152371"/>
    <lineage>
        <taxon>Eukaryota</taxon>
        <taxon>Viridiplantae</taxon>
        <taxon>Streptophyta</taxon>
        <taxon>Embryophyta</taxon>
        <taxon>Tracheophyta</taxon>
        <taxon>Spermatophyta</taxon>
        <taxon>Magnoliopsida</taxon>
        <taxon>Ranunculales</taxon>
        <taxon>Menispermaceae</taxon>
        <taxon>Menispermoideae</taxon>
        <taxon>Cissampelideae</taxon>
        <taxon>Stephania</taxon>
    </lineage>
</organism>
<keyword evidence="2 5" id="KW-0547">Nucleotide-binding</keyword>
<dbReference type="InterPro" id="IPR000719">
    <property type="entry name" value="Prot_kinase_dom"/>
</dbReference>
<reference evidence="8 9" key="1">
    <citation type="submission" date="2024-01" db="EMBL/GenBank/DDBJ databases">
        <title>Genome assemblies of Stephania.</title>
        <authorList>
            <person name="Yang L."/>
        </authorList>
    </citation>
    <scope>NUCLEOTIDE SEQUENCE [LARGE SCALE GENOMIC DNA]</scope>
    <source>
        <strain evidence="8">YNDBR</strain>
        <tissue evidence="8">Leaf</tissue>
    </source>
</reference>
<evidence type="ECO:0000256" key="1">
    <source>
        <dbReference type="ARBA" id="ARBA00022679"/>
    </source>
</evidence>
<evidence type="ECO:0000256" key="5">
    <source>
        <dbReference type="PROSITE-ProRule" id="PRU10141"/>
    </source>
</evidence>
<dbReference type="PROSITE" id="PS00107">
    <property type="entry name" value="PROTEIN_KINASE_ATP"/>
    <property type="match status" value="1"/>
</dbReference>
<dbReference type="SMART" id="SM00220">
    <property type="entry name" value="S_TKc"/>
    <property type="match status" value="1"/>
</dbReference>
<comment type="similarity">
    <text evidence="6">Belongs to the protein kinase superfamily.</text>
</comment>
<keyword evidence="1" id="KW-0808">Transferase</keyword>
<comment type="caution">
    <text evidence="8">The sequence shown here is derived from an EMBL/GenBank/DDBJ whole genome shotgun (WGS) entry which is preliminary data.</text>
</comment>
<dbReference type="InterPro" id="IPR008271">
    <property type="entry name" value="Ser/Thr_kinase_AS"/>
</dbReference>